<accession>A0ABX5KMZ5</accession>
<sequence>MPALSPLVVFKGRCRHQDEAILGRYTFAQVRLMDPYENIVIGNFLYTFGLCIGQLSEESVRPMCVNLLQQSPIDQALGDLMVANTGVTRLIEFKRERNASEKEETKRQLLSRALVGNPHLQAISREIHWYIETSDEANSLVSRVVPYLDFADTRAEATTIEHFTASSAADAVARVIDAETQAAYKQYVNLVAVSQGGLQGASGGLIVNYSQKDGLRYVLVADIRDLLLNHRFVREAYFEQVRQQAIELKREQAVREQRLSRGRGR</sequence>
<proteinExistence type="predicted"/>
<dbReference type="EMBL" id="QEOB01000009">
    <property type="protein sequence ID" value="PVX82453.1"/>
    <property type="molecule type" value="Genomic_DNA"/>
</dbReference>
<comment type="caution">
    <text evidence="1">The sequence shown here is derived from an EMBL/GenBank/DDBJ whole genome shotgun (WGS) entry which is preliminary data.</text>
</comment>
<protein>
    <submittedName>
        <fullName evidence="1">Uncharacterized protein</fullName>
    </submittedName>
</protein>
<dbReference type="Proteomes" id="UP000245712">
    <property type="component" value="Unassembled WGS sequence"/>
</dbReference>
<reference evidence="1 2" key="1">
    <citation type="submission" date="2018-05" db="EMBL/GenBank/DDBJ databases">
        <title>Genomic Encyclopedia of Type Strains, Phase IV (KMG-V): Genome sequencing to study the core and pangenomes of soil and plant-associated prokaryotes.</title>
        <authorList>
            <person name="Whitman W."/>
        </authorList>
    </citation>
    <scope>NUCLEOTIDE SEQUENCE [LARGE SCALE GENOMIC DNA]</scope>
    <source>
        <strain evidence="1 2">SCZa-39</strain>
    </source>
</reference>
<evidence type="ECO:0000313" key="2">
    <source>
        <dbReference type="Proteomes" id="UP000245712"/>
    </source>
</evidence>
<evidence type="ECO:0000313" key="1">
    <source>
        <dbReference type="EMBL" id="PVX82453.1"/>
    </source>
</evidence>
<organism evidence="1 2">
    <name type="scientific">Paraburkholderia unamae</name>
    <dbReference type="NCBI Taxonomy" id="219649"/>
    <lineage>
        <taxon>Bacteria</taxon>
        <taxon>Pseudomonadati</taxon>
        <taxon>Pseudomonadota</taxon>
        <taxon>Betaproteobacteria</taxon>
        <taxon>Burkholderiales</taxon>
        <taxon>Burkholderiaceae</taxon>
        <taxon>Paraburkholderia</taxon>
    </lineage>
</organism>
<gene>
    <name evidence="1" type="ORF">C7402_109307</name>
</gene>
<name>A0ABX5KMZ5_9BURK</name>
<keyword evidence="2" id="KW-1185">Reference proteome</keyword>